<protein>
    <submittedName>
        <fullName evidence="6">ACN-Iso-1</fullName>
    </submittedName>
</protein>
<accession>T1E6Y5</accession>
<dbReference type="PANTHER" id="PTHR43918">
    <property type="entry name" value="ACETYLCHOLINESTERASE"/>
    <property type="match status" value="1"/>
</dbReference>
<evidence type="ECO:0000256" key="3">
    <source>
        <dbReference type="ARBA" id="ARBA00022801"/>
    </source>
</evidence>
<evidence type="ECO:0000256" key="1">
    <source>
        <dbReference type="ARBA" id="ARBA00005964"/>
    </source>
</evidence>
<name>T1E6Y5_9SCOR</name>
<evidence type="ECO:0000256" key="2">
    <source>
        <dbReference type="ARBA" id="ARBA00022487"/>
    </source>
</evidence>
<evidence type="ECO:0000256" key="4">
    <source>
        <dbReference type="ARBA" id="ARBA00023180"/>
    </source>
</evidence>
<feature type="non-terminal residue" evidence="6">
    <location>
        <position position="167"/>
    </location>
</feature>
<dbReference type="SUPFAM" id="SSF53474">
    <property type="entry name" value="alpha/beta-Hydrolases"/>
    <property type="match status" value="1"/>
</dbReference>
<keyword evidence="3" id="KW-0378">Hydrolase</keyword>
<dbReference type="GO" id="GO:0005615">
    <property type="term" value="C:extracellular space"/>
    <property type="evidence" value="ECO:0007669"/>
    <property type="project" value="TreeGrafter"/>
</dbReference>
<dbReference type="GO" id="GO:0003990">
    <property type="term" value="F:acetylcholinesterase activity"/>
    <property type="evidence" value="ECO:0007669"/>
    <property type="project" value="TreeGrafter"/>
</dbReference>
<feature type="domain" description="Carboxylesterase type B" evidence="5">
    <location>
        <begin position="4"/>
        <end position="149"/>
    </location>
</feature>
<keyword evidence="2" id="KW-0719">Serine esterase</keyword>
<evidence type="ECO:0000259" key="5">
    <source>
        <dbReference type="Pfam" id="PF00135"/>
    </source>
</evidence>
<reference evidence="6" key="1">
    <citation type="journal article" date="2013" name="Toxins">
        <title>Evolution stings: the origin and diversification of scorpion toxin peptide scaffolds.</title>
        <authorList>
            <person name="Sunagar K."/>
            <person name="Undheim E.A."/>
            <person name="Chan A.H."/>
            <person name="Koludarov I."/>
            <person name="Munoz-Gomez S.A."/>
            <person name="Antunes A."/>
            <person name="Fry B.G."/>
        </authorList>
    </citation>
    <scope>NUCLEOTIDE SEQUENCE</scope>
    <source>
        <tissue evidence="6">Telson venom gland</tissue>
    </source>
</reference>
<dbReference type="Pfam" id="PF00135">
    <property type="entry name" value="COesterase"/>
    <property type="match status" value="1"/>
</dbReference>
<keyword evidence="4" id="KW-0325">Glycoprotein</keyword>
<dbReference type="InterPro" id="IPR029058">
    <property type="entry name" value="AB_hydrolase_fold"/>
</dbReference>
<dbReference type="GO" id="GO:0019695">
    <property type="term" value="P:choline metabolic process"/>
    <property type="evidence" value="ECO:0007669"/>
    <property type="project" value="TreeGrafter"/>
</dbReference>
<sequence>MSLEFSRQLNCVGEDLIECMRNLNASEIVSAENDFLTRRNRLMGFVPHSGYPFLSNDPFQDVDNGNFHDVDVLIGETKDEGSGILAAFRPQLAQEDNPMLNKSDVRSFFHFIYDMNNDTLDRLMEEYFGDIPEDDYRRIALQAVKVISEGGLFPCSIFHLGGDKLYT</sequence>
<dbReference type="InterPro" id="IPR050654">
    <property type="entry name" value="AChE-related_enzymes"/>
</dbReference>
<dbReference type="EMBL" id="GALK01000001">
    <property type="protein sequence ID" value="JAA98093.1"/>
    <property type="molecule type" value="mRNA"/>
</dbReference>
<dbReference type="Gene3D" id="3.40.50.1820">
    <property type="entry name" value="alpha/beta hydrolase"/>
    <property type="match status" value="1"/>
</dbReference>
<evidence type="ECO:0000313" key="6">
    <source>
        <dbReference type="EMBL" id="JAA98093.1"/>
    </source>
</evidence>
<comment type="similarity">
    <text evidence="1">Belongs to the type-B carboxylesterase/lipase family.</text>
</comment>
<dbReference type="GO" id="GO:0005886">
    <property type="term" value="C:plasma membrane"/>
    <property type="evidence" value="ECO:0007669"/>
    <property type="project" value="TreeGrafter"/>
</dbReference>
<dbReference type="PANTHER" id="PTHR43918:SF4">
    <property type="entry name" value="CARBOXYLIC ESTER HYDROLASE"/>
    <property type="match status" value="1"/>
</dbReference>
<dbReference type="AlphaFoldDB" id="T1E6Y5"/>
<proteinExistence type="evidence at transcript level"/>
<dbReference type="InterPro" id="IPR002018">
    <property type="entry name" value="CarbesteraseB"/>
</dbReference>
<organism evidence="6">
    <name type="scientific">Isometroides vescus</name>
    <dbReference type="NCBI Taxonomy" id="1330405"/>
    <lineage>
        <taxon>Eukaryota</taxon>
        <taxon>Metazoa</taxon>
        <taxon>Ecdysozoa</taxon>
        <taxon>Arthropoda</taxon>
        <taxon>Chelicerata</taxon>
        <taxon>Arachnida</taxon>
        <taxon>Scorpiones</taxon>
        <taxon>Buthida</taxon>
        <taxon>Buthoidea</taxon>
        <taxon>Buthidae</taxon>
        <taxon>Isometroides</taxon>
    </lineage>
</organism>
<dbReference type="GO" id="GO:0006581">
    <property type="term" value="P:acetylcholine catabolic process"/>
    <property type="evidence" value="ECO:0007669"/>
    <property type="project" value="TreeGrafter"/>
</dbReference>